<protein>
    <submittedName>
        <fullName evidence="2">Glycosyltransferase</fullName>
    </submittedName>
</protein>
<comment type="caution">
    <text evidence="2">The sequence shown here is derived from an EMBL/GenBank/DDBJ whole genome shotgun (WGS) entry which is preliminary data.</text>
</comment>
<dbReference type="GO" id="GO:0016757">
    <property type="term" value="F:glycosyltransferase activity"/>
    <property type="evidence" value="ECO:0007669"/>
    <property type="project" value="TreeGrafter"/>
</dbReference>
<dbReference type="RefSeq" id="WP_124231051.1">
    <property type="nucleotide sequence ID" value="NZ_CATNWM010000003.1"/>
</dbReference>
<name>A0AAE8FQW6_CLOPF</name>
<dbReference type="PANTHER" id="PTHR46401">
    <property type="entry name" value="GLYCOSYLTRANSFERASE WBBK-RELATED"/>
    <property type="match status" value="1"/>
</dbReference>
<proteinExistence type="predicted"/>
<gene>
    <name evidence="2" type="ORF">EHZ11_13155</name>
</gene>
<evidence type="ECO:0000313" key="2">
    <source>
        <dbReference type="EMBL" id="RQN23569.1"/>
    </source>
</evidence>
<reference evidence="2 3" key="1">
    <citation type="submission" date="2018-11" db="EMBL/GenBank/DDBJ databases">
        <title>Draft genome sequences of potential pathogenic Clostridium perfringens from environmental surface water in the North West Province, South Africa.</title>
        <authorList>
            <person name="Fourie J.C.J."/>
            <person name="Sanko T.J."/>
            <person name="Bezuidenhout C."/>
            <person name="Mienie C."/>
            <person name="Adeleke R."/>
        </authorList>
    </citation>
    <scope>NUCLEOTIDE SEQUENCE [LARGE SCALE GENOMIC DNA]</scope>
    <source>
        <strain evidence="2 3">SC4-C13</strain>
    </source>
</reference>
<dbReference type="GO" id="GO:0009103">
    <property type="term" value="P:lipopolysaccharide biosynthetic process"/>
    <property type="evidence" value="ECO:0007669"/>
    <property type="project" value="TreeGrafter"/>
</dbReference>
<evidence type="ECO:0000313" key="3">
    <source>
        <dbReference type="Proteomes" id="UP000273641"/>
    </source>
</evidence>
<organism evidence="2 3">
    <name type="scientific">Clostridium perfringens</name>
    <dbReference type="NCBI Taxonomy" id="1502"/>
    <lineage>
        <taxon>Bacteria</taxon>
        <taxon>Bacillati</taxon>
        <taxon>Bacillota</taxon>
        <taxon>Clostridia</taxon>
        <taxon>Eubacteriales</taxon>
        <taxon>Clostridiaceae</taxon>
        <taxon>Clostridium</taxon>
    </lineage>
</organism>
<dbReference type="SUPFAM" id="SSF53756">
    <property type="entry name" value="UDP-Glycosyltransferase/glycogen phosphorylase"/>
    <property type="match status" value="1"/>
</dbReference>
<accession>A0AAE8FQW6</accession>
<keyword evidence="1" id="KW-0808">Transferase</keyword>
<sequence length="361" mass="42444">MKVIYISNFYAEFKSAFISQLELLAENIISDGGEVVFIFPIKAKNLNWCKKLNYKYRVEFVSCIDRRNKKLVINELKEIFSIYKPNIIHSHFDGYDVPITKAASKDVIKIYHRHNEFDVSKLSLLKKIYASILIKKNLFYLKKNGYSIFISNEMERRFIENKLVYKDKSKTILNGINIERLDNLKNITNDIPTVFSFTGNWYAKGADILLKALEYINYEKIKVKLITIGDEEKFYRSYGSIPKWVELMKPTDNIVEYYSMADIFVTTSRKETFSYALAEAIYCELPCISSDIDGVNWAHDFSTVSFFKNEDINSLIEQIIKFTNYEVSYEEIKKSKQLIIDKFSDKVWIKNILNLYKEVME</sequence>
<dbReference type="CDD" id="cd03801">
    <property type="entry name" value="GT4_PimA-like"/>
    <property type="match status" value="1"/>
</dbReference>
<dbReference type="EMBL" id="RQNR01000007">
    <property type="protein sequence ID" value="RQN23569.1"/>
    <property type="molecule type" value="Genomic_DNA"/>
</dbReference>
<dbReference type="Gene3D" id="3.40.50.2000">
    <property type="entry name" value="Glycogen Phosphorylase B"/>
    <property type="match status" value="2"/>
</dbReference>
<dbReference type="Proteomes" id="UP000273641">
    <property type="component" value="Unassembled WGS sequence"/>
</dbReference>
<dbReference type="PANTHER" id="PTHR46401:SF2">
    <property type="entry name" value="GLYCOSYLTRANSFERASE WBBK-RELATED"/>
    <property type="match status" value="1"/>
</dbReference>
<evidence type="ECO:0000256" key="1">
    <source>
        <dbReference type="ARBA" id="ARBA00022679"/>
    </source>
</evidence>
<dbReference type="AlphaFoldDB" id="A0AAE8FQW6"/>
<dbReference type="Pfam" id="PF13692">
    <property type="entry name" value="Glyco_trans_1_4"/>
    <property type="match status" value="1"/>
</dbReference>